<keyword evidence="2" id="KW-0812">Transmembrane</keyword>
<comment type="caution">
    <text evidence="3">The sequence shown here is derived from an EMBL/GenBank/DDBJ whole genome shotgun (WGS) entry which is preliminary data.</text>
</comment>
<keyword evidence="2" id="KW-0472">Membrane</keyword>
<evidence type="ECO:0000313" key="4">
    <source>
        <dbReference type="Proteomes" id="UP001219518"/>
    </source>
</evidence>
<organism evidence="3 4">
    <name type="scientific">Frankliniella fusca</name>
    <dbReference type="NCBI Taxonomy" id="407009"/>
    <lineage>
        <taxon>Eukaryota</taxon>
        <taxon>Metazoa</taxon>
        <taxon>Ecdysozoa</taxon>
        <taxon>Arthropoda</taxon>
        <taxon>Hexapoda</taxon>
        <taxon>Insecta</taxon>
        <taxon>Pterygota</taxon>
        <taxon>Neoptera</taxon>
        <taxon>Paraneoptera</taxon>
        <taxon>Thysanoptera</taxon>
        <taxon>Terebrantia</taxon>
        <taxon>Thripoidea</taxon>
        <taxon>Thripidae</taxon>
        <taxon>Frankliniella</taxon>
    </lineage>
</organism>
<protein>
    <submittedName>
        <fullName evidence="3">Methenyltetrahydromethanopterin cyclohydrolase</fullName>
    </submittedName>
</protein>
<keyword evidence="2" id="KW-1133">Transmembrane helix</keyword>
<proteinExistence type="predicted"/>
<keyword evidence="4" id="KW-1185">Reference proteome</keyword>
<feature type="region of interest" description="Disordered" evidence="1">
    <location>
        <begin position="83"/>
        <end position="102"/>
    </location>
</feature>
<dbReference type="AlphaFoldDB" id="A0AAE1HWL9"/>
<name>A0AAE1HWL9_9NEOP</name>
<dbReference type="Proteomes" id="UP001219518">
    <property type="component" value="Unassembled WGS sequence"/>
</dbReference>
<evidence type="ECO:0000256" key="2">
    <source>
        <dbReference type="SAM" id="Phobius"/>
    </source>
</evidence>
<dbReference type="EMBL" id="JAHWGI010001356">
    <property type="protein sequence ID" value="KAK3928856.1"/>
    <property type="molecule type" value="Genomic_DNA"/>
</dbReference>
<evidence type="ECO:0000256" key="1">
    <source>
        <dbReference type="SAM" id="MobiDB-lite"/>
    </source>
</evidence>
<gene>
    <name evidence="3" type="ORF">KUF71_017080</name>
</gene>
<reference evidence="3" key="2">
    <citation type="journal article" date="2023" name="BMC Genomics">
        <title>Pest status, molecular evolution, and epigenetic factors derived from the genome assembly of Frankliniella fusca, a thysanopteran phytovirus vector.</title>
        <authorList>
            <person name="Catto M.A."/>
            <person name="Labadie P.E."/>
            <person name="Jacobson A.L."/>
            <person name="Kennedy G.G."/>
            <person name="Srinivasan R."/>
            <person name="Hunt B.G."/>
        </authorList>
    </citation>
    <scope>NUCLEOTIDE SEQUENCE</scope>
    <source>
        <strain evidence="3">PL_HMW_Pooled</strain>
    </source>
</reference>
<accession>A0AAE1HWL9</accession>
<feature type="transmembrane region" description="Helical" evidence="2">
    <location>
        <begin position="12"/>
        <end position="31"/>
    </location>
</feature>
<sequence length="144" mass="15424">MPAVSPESVVIPIVSCILGFPLLALLVICCLRRRAKLARERARRGRPGIFVELCHTVCCSRNCDTGQGALSLVRLSAISRIGSERGSGSGSGRAVSLQRGERSLSRGFPSLDLELDTVVEERSSDPDPEVLQDLCSATSIDIES</sequence>
<reference evidence="3" key="1">
    <citation type="submission" date="2021-07" db="EMBL/GenBank/DDBJ databases">
        <authorList>
            <person name="Catto M.A."/>
            <person name="Jacobson A."/>
            <person name="Kennedy G."/>
            <person name="Labadie P."/>
            <person name="Hunt B.G."/>
            <person name="Srinivasan R."/>
        </authorList>
    </citation>
    <scope>NUCLEOTIDE SEQUENCE</scope>
    <source>
        <strain evidence="3">PL_HMW_Pooled</strain>
        <tissue evidence="3">Head</tissue>
    </source>
</reference>
<evidence type="ECO:0000313" key="3">
    <source>
        <dbReference type="EMBL" id="KAK3928856.1"/>
    </source>
</evidence>